<evidence type="ECO:0000313" key="9">
    <source>
        <dbReference type="EMBL" id="MEJ8474056.1"/>
    </source>
</evidence>
<gene>
    <name evidence="9" type="primary">asnB</name>
    <name evidence="9" type="ORF">V6575_08140</name>
</gene>
<evidence type="ECO:0000256" key="2">
    <source>
        <dbReference type="ARBA" id="ARBA00005752"/>
    </source>
</evidence>
<comment type="pathway">
    <text evidence="1">Amino-acid biosynthesis; L-asparagine biosynthesis; L-asparagine from L-aspartate (L-Gln route): step 1/1.</text>
</comment>
<dbReference type="InterPro" id="IPR014729">
    <property type="entry name" value="Rossmann-like_a/b/a_fold"/>
</dbReference>
<dbReference type="InterPro" id="IPR017932">
    <property type="entry name" value="GATase_2_dom"/>
</dbReference>
<dbReference type="NCBIfam" id="TIGR01536">
    <property type="entry name" value="asn_synth_AEB"/>
    <property type="match status" value="1"/>
</dbReference>
<sequence>MCGLFGILRSGGLTSNDRLSAVEMGDILAHRGPDESGIWEDLTAGVLLGHRRLAIVDLSPAGAQPMRSSSGRYVIAYNGEVYNHKDLRSRLQQAGQAPSWSGNSDTEVLLAAIEAWGLVSALKTVKGMFAIAVWDRRDQRLLLARDPIGEKPLYLARLKDGALAFASELKSLVIHPEFDRTIDPQAISQLLRVGYIPAPQSLYRDTRKLDPGTIVELTAPSGGTFEERSEKFYDLIQEAEDARKVRFPGNSEEAADRLDQLLRHSVSQQMMADVPVGCFLSGGIDSSTVSAIMQSLNTGPVETFSLGFEEANVNEADFARSIANHLGVTHNEVILSAGEALDILPKMGDIYDEPFCDDSMLPTFLLSQFAKQKVTVSLSGDGGDELFAGYTRYFDFMDDWGSKSSGTLSGREGSTVASFLRNALIGPLAKAGVSSIAGLDLAARRLSLDQRITSRTNMTSLQAYEASRAFASRSDAFVAGAYPQKDPLIEKLGIHSDWSLLEQITTYDLLRYFPDDILVKVDRAAMANNLETRLPLLDKDIIRFSLSLPQTTQLAGGSPKGILKTVLGRYVPETLWNRPKKGFGIPVVDWLNGPMREMADDLLSIDSLLQVGVLDAHAASSLWQRFRSGRSKRSNLVWSLLMVQLFLSSGR</sequence>
<dbReference type="EMBL" id="JBAKIA010000004">
    <property type="protein sequence ID" value="MEJ8474056.1"/>
    <property type="molecule type" value="Genomic_DNA"/>
</dbReference>
<dbReference type="InterPro" id="IPR001962">
    <property type="entry name" value="Asn_synthase"/>
</dbReference>
<dbReference type="PIRSF" id="PIRSF001589">
    <property type="entry name" value="Asn_synthetase_glu-h"/>
    <property type="match status" value="1"/>
</dbReference>
<reference evidence="9 10" key="1">
    <citation type="submission" date="2024-02" db="EMBL/GenBank/DDBJ databases">
        <title>Roseibium algae sp. nov., isolated from marine alga (Grateloupia sp.), showing potential in myo-inositol conversion.</title>
        <authorList>
            <person name="Wang Y."/>
        </authorList>
    </citation>
    <scope>NUCLEOTIDE SEQUENCE [LARGE SCALE GENOMIC DNA]</scope>
    <source>
        <strain evidence="9 10">H3510</strain>
    </source>
</reference>
<evidence type="ECO:0000259" key="8">
    <source>
        <dbReference type="PROSITE" id="PS51278"/>
    </source>
</evidence>
<protein>
    <recommendedName>
        <fullName evidence="3">asparagine synthase (glutamine-hydrolyzing)</fullName>
        <ecNumber evidence="3">6.3.5.4</ecNumber>
    </recommendedName>
</protein>
<evidence type="ECO:0000256" key="3">
    <source>
        <dbReference type="ARBA" id="ARBA00012737"/>
    </source>
</evidence>
<dbReference type="InterPro" id="IPR029055">
    <property type="entry name" value="Ntn_hydrolases_N"/>
</dbReference>
<comment type="caution">
    <text evidence="9">The sequence shown here is derived from an EMBL/GenBank/DDBJ whole genome shotgun (WGS) entry which is preliminary data.</text>
</comment>
<comment type="catalytic activity">
    <reaction evidence="7">
        <text>L-aspartate + L-glutamine + ATP + H2O = L-asparagine + L-glutamate + AMP + diphosphate + H(+)</text>
        <dbReference type="Rhea" id="RHEA:12228"/>
        <dbReference type="ChEBI" id="CHEBI:15377"/>
        <dbReference type="ChEBI" id="CHEBI:15378"/>
        <dbReference type="ChEBI" id="CHEBI:29985"/>
        <dbReference type="ChEBI" id="CHEBI:29991"/>
        <dbReference type="ChEBI" id="CHEBI:30616"/>
        <dbReference type="ChEBI" id="CHEBI:33019"/>
        <dbReference type="ChEBI" id="CHEBI:58048"/>
        <dbReference type="ChEBI" id="CHEBI:58359"/>
        <dbReference type="ChEBI" id="CHEBI:456215"/>
        <dbReference type="EC" id="6.3.5.4"/>
    </reaction>
</comment>
<dbReference type="SUPFAM" id="SSF52402">
    <property type="entry name" value="Adenine nucleotide alpha hydrolases-like"/>
    <property type="match status" value="1"/>
</dbReference>
<dbReference type="Pfam" id="PF13522">
    <property type="entry name" value="GATase_6"/>
    <property type="match status" value="1"/>
</dbReference>
<keyword evidence="6" id="KW-0315">Glutamine amidotransferase</keyword>
<evidence type="ECO:0000256" key="4">
    <source>
        <dbReference type="ARBA" id="ARBA00022741"/>
    </source>
</evidence>
<evidence type="ECO:0000256" key="7">
    <source>
        <dbReference type="ARBA" id="ARBA00048741"/>
    </source>
</evidence>
<dbReference type="InterPro" id="IPR051786">
    <property type="entry name" value="ASN_synthetase/amidase"/>
</dbReference>
<keyword evidence="10" id="KW-1185">Reference proteome</keyword>
<dbReference type="PANTHER" id="PTHR43284:SF1">
    <property type="entry name" value="ASPARAGINE SYNTHETASE"/>
    <property type="match status" value="1"/>
</dbReference>
<comment type="similarity">
    <text evidence="2">Belongs to the asparagine synthetase family.</text>
</comment>
<accession>A0ABU8TIT5</accession>
<dbReference type="RefSeq" id="WP_340273765.1">
    <property type="nucleotide sequence ID" value="NZ_JBAKIA010000004.1"/>
</dbReference>
<dbReference type="Pfam" id="PF00733">
    <property type="entry name" value="Asn_synthase"/>
    <property type="match status" value="1"/>
</dbReference>
<dbReference type="SUPFAM" id="SSF56235">
    <property type="entry name" value="N-terminal nucleophile aminohydrolases (Ntn hydrolases)"/>
    <property type="match status" value="1"/>
</dbReference>
<keyword evidence="9" id="KW-0436">Ligase</keyword>
<evidence type="ECO:0000313" key="10">
    <source>
        <dbReference type="Proteomes" id="UP001385499"/>
    </source>
</evidence>
<dbReference type="Gene3D" id="3.60.20.10">
    <property type="entry name" value="Glutamine Phosphoribosylpyrophosphate, subunit 1, domain 1"/>
    <property type="match status" value="1"/>
</dbReference>
<dbReference type="CDD" id="cd00712">
    <property type="entry name" value="AsnB"/>
    <property type="match status" value="1"/>
</dbReference>
<keyword evidence="5" id="KW-0067">ATP-binding</keyword>
<feature type="domain" description="Glutamine amidotransferase type-2" evidence="8">
    <location>
        <begin position="2"/>
        <end position="220"/>
    </location>
</feature>
<dbReference type="Gene3D" id="3.40.50.620">
    <property type="entry name" value="HUPs"/>
    <property type="match status" value="1"/>
</dbReference>
<evidence type="ECO:0000256" key="1">
    <source>
        <dbReference type="ARBA" id="ARBA00005187"/>
    </source>
</evidence>
<dbReference type="PROSITE" id="PS51278">
    <property type="entry name" value="GATASE_TYPE_2"/>
    <property type="match status" value="1"/>
</dbReference>
<dbReference type="CDD" id="cd01991">
    <property type="entry name" value="Asn_synthase_B_C"/>
    <property type="match status" value="1"/>
</dbReference>
<name>A0ABU8TIT5_9HYPH</name>
<keyword evidence="4" id="KW-0547">Nucleotide-binding</keyword>
<dbReference type="EC" id="6.3.5.4" evidence="3"/>
<dbReference type="InterPro" id="IPR033738">
    <property type="entry name" value="AsnB_N"/>
</dbReference>
<dbReference type="PANTHER" id="PTHR43284">
    <property type="entry name" value="ASPARAGINE SYNTHETASE (GLUTAMINE-HYDROLYZING)"/>
    <property type="match status" value="1"/>
</dbReference>
<organism evidence="9 10">
    <name type="scientific">Roseibium algae</name>
    <dbReference type="NCBI Taxonomy" id="3123038"/>
    <lineage>
        <taxon>Bacteria</taxon>
        <taxon>Pseudomonadati</taxon>
        <taxon>Pseudomonadota</taxon>
        <taxon>Alphaproteobacteria</taxon>
        <taxon>Hyphomicrobiales</taxon>
        <taxon>Stappiaceae</taxon>
        <taxon>Roseibium</taxon>
    </lineage>
</organism>
<dbReference type="GO" id="GO:0004066">
    <property type="term" value="F:asparagine synthase (glutamine-hydrolyzing) activity"/>
    <property type="evidence" value="ECO:0007669"/>
    <property type="project" value="UniProtKB-EC"/>
</dbReference>
<dbReference type="Proteomes" id="UP001385499">
    <property type="component" value="Unassembled WGS sequence"/>
</dbReference>
<dbReference type="InterPro" id="IPR006426">
    <property type="entry name" value="Asn_synth_AEB"/>
</dbReference>
<evidence type="ECO:0000256" key="6">
    <source>
        <dbReference type="ARBA" id="ARBA00022962"/>
    </source>
</evidence>
<proteinExistence type="inferred from homology"/>
<evidence type="ECO:0000256" key="5">
    <source>
        <dbReference type="ARBA" id="ARBA00022840"/>
    </source>
</evidence>